<dbReference type="AlphaFoldDB" id="A0A4U0UZ20"/>
<name>A0A4U0UZ20_9PEZI</name>
<proteinExistence type="predicted"/>
<comment type="caution">
    <text evidence="1">The sequence shown here is derived from an EMBL/GenBank/DDBJ whole genome shotgun (WGS) entry which is preliminary data.</text>
</comment>
<reference evidence="1 2" key="1">
    <citation type="submission" date="2017-03" db="EMBL/GenBank/DDBJ databases">
        <title>Genomes of endolithic fungi from Antarctica.</title>
        <authorList>
            <person name="Coleine C."/>
            <person name="Masonjones S."/>
            <person name="Stajich J.E."/>
        </authorList>
    </citation>
    <scope>NUCLEOTIDE SEQUENCE [LARGE SCALE GENOMIC DNA]</scope>
    <source>
        <strain evidence="1 2">CCFEE 5311</strain>
    </source>
</reference>
<dbReference type="PANTHER" id="PTHR35309">
    <property type="match status" value="1"/>
</dbReference>
<dbReference type="OrthoDB" id="5421239at2759"/>
<evidence type="ECO:0000313" key="2">
    <source>
        <dbReference type="Proteomes" id="UP000310066"/>
    </source>
</evidence>
<dbReference type="GO" id="GO:0009976">
    <property type="term" value="F:tocopherol cyclase activity"/>
    <property type="evidence" value="ECO:0007669"/>
    <property type="project" value="InterPro"/>
</dbReference>
<dbReference type="PANTHER" id="PTHR35309:SF4">
    <property type="entry name" value="TOCOPHEROL CYCLASE"/>
    <property type="match status" value="1"/>
</dbReference>
<protein>
    <submittedName>
        <fullName evidence="1">Uncharacterized protein</fullName>
    </submittedName>
</protein>
<gene>
    <name evidence="1" type="ORF">B0A54_09015</name>
</gene>
<sequence length="336" mass="37715">MDHNAPHKGSAFEGYYSKFDLPSGAHLALIICQVPGAKTKPYMLSFTYVPDTKDATQVYQKEIWADELHMVTFSKDNAFGLEVPGIGYARWQADSTTEYSFEHPDFTFHAKATTRTPWSPDTETPEALLVHLPLPLHWHVQSLASHCTSDMHLPSYDLPPSDRSGTAIVHQEKNWAQSFPAAHMWLQARSGDRGFCCAGGQILGVEAFLLGYRSKDLNLDFRPPFATRLAGASPFMSYSTSWEDRKFELSVQSFRQKLTVTATAPKGSFFSLSSPFPEGHRENFLGQSFQATFEVKIYESGWFSPWDLVREDVFEGGSLEFGGGFYPPAGSKERFH</sequence>
<dbReference type="InterPro" id="IPR025893">
    <property type="entry name" value="Tocopherol_cyclase"/>
</dbReference>
<organism evidence="1 2">
    <name type="scientific">Friedmanniomyces endolithicus</name>
    <dbReference type="NCBI Taxonomy" id="329885"/>
    <lineage>
        <taxon>Eukaryota</taxon>
        <taxon>Fungi</taxon>
        <taxon>Dikarya</taxon>
        <taxon>Ascomycota</taxon>
        <taxon>Pezizomycotina</taxon>
        <taxon>Dothideomycetes</taxon>
        <taxon>Dothideomycetidae</taxon>
        <taxon>Mycosphaerellales</taxon>
        <taxon>Teratosphaeriaceae</taxon>
        <taxon>Friedmanniomyces</taxon>
    </lineage>
</organism>
<dbReference type="EMBL" id="NAJP01000032">
    <property type="protein sequence ID" value="TKA40556.1"/>
    <property type="molecule type" value="Genomic_DNA"/>
</dbReference>
<evidence type="ECO:0000313" key="1">
    <source>
        <dbReference type="EMBL" id="TKA40556.1"/>
    </source>
</evidence>
<dbReference type="Proteomes" id="UP000310066">
    <property type="component" value="Unassembled WGS sequence"/>
</dbReference>
<accession>A0A4U0UZ20</accession>